<organism evidence="2 3">
    <name type="scientific">Lentinus brumalis</name>
    <dbReference type="NCBI Taxonomy" id="2498619"/>
    <lineage>
        <taxon>Eukaryota</taxon>
        <taxon>Fungi</taxon>
        <taxon>Dikarya</taxon>
        <taxon>Basidiomycota</taxon>
        <taxon>Agaricomycotina</taxon>
        <taxon>Agaricomycetes</taxon>
        <taxon>Polyporales</taxon>
        <taxon>Polyporaceae</taxon>
        <taxon>Lentinus</taxon>
    </lineage>
</organism>
<protein>
    <recommendedName>
        <fullName evidence="1">F-box domain-containing protein</fullName>
    </recommendedName>
</protein>
<keyword evidence="3" id="KW-1185">Reference proteome</keyword>
<dbReference type="STRING" id="139420.A0A371DJ64"/>
<dbReference type="CDD" id="cd09917">
    <property type="entry name" value="F-box_SF"/>
    <property type="match status" value="1"/>
</dbReference>
<dbReference type="EMBL" id="KZ857390">
    <property type="protein sequence ID" value="RDX52575.1"/>
    <property type="molecule type" value="Genomic_DNA"/>
</dbReference>
<dbReference type="SUPFAM" id="SSF81383">
    <property type="entry name" value="F-box domain"/>
    <property type="match status" value="1"/>
</dbReference>
<dbReference type="Pfam" id="PF12937">
    <property type="entry name" value="F-box-like"/>
    <property type="match status" value="1"/>
</dbReference>
<dbReference type="InterPro" id="IPR032675">
    <property type="entry name" value="LRR_dom_sf"/>
</dbReference>
<evidence type="ECO:0000313" key="2">
    <source>
        <dbReference type="EMBL" id="RDX52575.1"/>
    </source>
</evidence>
<dbReference type="SUPFAM" id="SSF52047">
    <property type="entry name" value="RNI-like"/>
    <property type="match status" value="1"/>
</dbReference>
<dbReference type="Proteomes" id="UP000256964">
    <property type="component" value="Unassembled WGS sequence"/>
</dbReference>
<accession>A0A371DJ64</accession>
<sequence length="453" mass="49830">MVSADNLNLDCLELIFAYLSGNDLVHVSLVSRSFLTAAIPRLYRTLTFGLQQAKKYPSIISPFAAVLAHTNLANHVRHIELRAIPTVKFLPQPKFMDDCMRTISLCKNLGSFTCTLDVMSSFLLTLQDKQALEQLRFIGGNFTTDQAAQAANISGINALTLDSASWSVVDALPRWSATLSPTLTSLTLTSVQTLSLEIMEMILPHLPKLNSLHIIGCPKVDQGAVLQLLVYVPQLQSLAFTSYESSSRSTPAVVAPLPMLRHLAIDTQCAPSPANSTPTIWTTLINLTKIWSCPLKSLSLKLSDKVALADPFVKNLVDAHHATLVHLSLRNCTLSKESTKLICKKCTELETLKLALSAKETHTFADSLSHAKRVHTVTDTGDMHSSHTQRAPIPKHDINLLMTAQPSLEHVVADGRTWTAVRRPGRSTFELQVKKNGPTLRHWFMPPTGVIQL</sequence>
<name>A0A371DJ64_9APHY</name>
<proteinExistence type="predicted"/>
<reference evidence="2 3" key="1">
    <citation type="journal article" date="2018" name="Biotechnol. Biofuels">
        <title>Integrative visual omics of the white-rot fungus Polyporus brumalis exposes the biotechnological potential of its oxidative enzymes for delignifying raw plant biomass.</title>
        <authorList>
            <person name="Miyauchi S."/>
            <person name="Rancon A."/>
            <person name="Drula E."/>
            <person name="Hage H."/>
            <person name="Chaduli D."/>
            <person name="Favel A."/>
            <person name="Grisel S."/>
            <person name="Henrissat B."/>
            <person name="Herpoel-Gimbert I."/>
            <person name="Ruiz-Duenas F.J."/>
            <person name="Chevret D."/>
            <person name="Hainaut M."/>
            <person name="Lin J."/>
            <person name="Wang M."/>
            <person name="Pangilinan J."/>
            <person name="Lipzen A."/>
            <person name="Lesage-Meessen L."/>
            <person name="Navarro D."/>
            <person name="Riley R."/>
            <person name="Grigoriev I.V."/>
            <person name="Zhou S."/>
            <person name="Raouche S."/>
            <person name="Rosso M.N."/>
        </authorList>
    </citation>
    <scope>NUCLEOTIDE SEQUENCE [LARGE SCALE GENOMIC DNA]</scope>
    <source>
        <strain evidence="2 3">BRFM 1820</strain>
    </source>
</reference>
<dbReference type="AlphaFoldDB" id="A0A371DJ64"/>
<evidence type="ECO:0000313" key="3">
    <source>
        <dbReference type="Proteomes" id="UP000256964"/>
    </source>
</evidence>
<dbReference type="Gene3D" id="3.80.10.10">
    <property type="entry name" value="Ribonuclease Inhibitor"/>
    <property type="match status" value="1"/>
</dbReference>
<evidence type="ECO:0000259" key="1">
    <source>
        <dbReference type="Pfam" id="PF12937"/>
    </source>
</evidence>
<dbReference type="OrthoDB" id="3005567at2759"/>
<gene>
    <name evidence="2" type="ORF">OH76DRAFT_1470448</name>
</gene>
<dbReference type="InterPro" id="IPR001810">
    <property type="entry name" value="F-box_dom"/>
</dbReference>
<dbReference type="InterPro" id="IPR036047">
    <property type="entry name" value="F-box-like_dom_sf"/>
</dbReference>
<feature type="domain" description="F-box" evidence="1">
    <location>
        <begin position="11"/>
        <end position="48"/>
    </location>
</feature>